<dbReference type="InterPro" id="IPR011009">
    <property type="entry name" value="Kinase-like_dom_sf"/>
</dbReference>
<dbReference type="PANTHER" id="PTHR12149">
    <property type="entry name" value="FRUCTOSAMINE 3 KINASE-RELATED PROTEIN"/>
    <property type="match status" value="1"/>
</dbReference>
<dbReference type="PANTHER" id="PTHR12149:SF8">
    <property type="entry name" value="PROTEIN-RIBULOSAMINE 3-KINASE"/>
    <property type="match status" value="1"/>
</dbReference>
<dbReference type="HOGENOM" id="CLU_036517_0_2_11"/>
<dbReference type="KEGG" id="cdo:CDOO_11065"/>
<evidence type="ECO:0000256" key="1">
    <source>
        <dbReference type="PIRNR" id="PIRNR006221"/>
    </source>
</evidence>
<dbReference type="OrthoDB" id="5291879at2"/>
<sequence length="250" mass="26737">MAETFSKNPDEPQSALAEAAGLRWLREASDAVAEVVSADEHQITTTRVAPVRPTAEAAREAGRELARIHLAGAEAFGSPPPGWDGPNYIGTQTQECTPAHSWGEFYADQRVLPFAEKAQRVGNLSADGLETVRRACALIREHRWDVSPARVHGDLWSGNLLFGEQGAVMIDPAAHGGHPETDLAMLALFGAPHLAEIRAGYAEVNPLPGGWLTHTPIHQLHPLAVHAASHGPSYGDALVDAARETLEILG</sequence>
<dbReference type="EMBL" id="CP006764">
    <property type="protein sequence ID" value="AIT61749.1"/>
    <property type="molecule type" value="Genomic_DNA"/>
</dbReference>
<organism evidence="2 3">
    <name type="scientific">Corynebacterium doosanense CAU 212 = DSM 45436</name>
    <dbReference type="NCBI Taxonomy" id="558173"/>
    <lineage>
        <taxon>Bacteria</taxon>
        <taxon>Bacillati</taxon>
        <taxon>Actinomycetota</taxon>
        <taxon>Actinomycetes</taxon>
        <taxon>Mycobacteriales</taxon>
        <taxon>Corynebacteriaceae</taxon>
        <taxon>Corynebacterium</taxon>
    </lineage>
</organism>
<keyword evidence="1" id="KW-0808">Transferase</keyword>
<dbReference type="eggNOG" id="COG3001">
    <property type="taxonomic scope" value="Bacteria"/>
</dbReference>
<reference evidence="2 3" key="1">
    <citation type="submission" date="2013-09" db="EMBL/GenBank/DDBJ databases">
        <title>Complete genome sequence of Corynebacterium doosanense CAU 212(T) (=DSM 45436(T)), isolated from activated sludge.</title>
        <authorList>
            <person name="Schaffert L."/>
            <person name="Albersmeier A."/>
            <person name="Kalinowski J."/>
            <person name="Ruckert C."/>
        </authorList>
    </citation>
    <scope>NUCLEOTIDE SEQUENCE [LARGE SCALE GENOMIC DNA]</scope>
    <source>
        <strain evidence="2 3">CAU 212</strain>
    </source>
</reference>
<dbReference type="Gene3D" id="1.20.1270.240">
    <property type="match status" value="1"/>
</dbReference>
<comment type="similarity">
    <text evidence="1">Belongs to the fructosamine kinase family.</text>
</comment>
<dbReference type="SUPFAM" id="SSF56112">
    <property type="entry name" value="Protein kinase-like (PK-like)"/>
    <property type="match status" value="1"/>
</dbReference>
<dbReference type="PIRSF" id="PIRSF006221">
    <property type="entry name" value="Ketosamine-3-kinase"/>
    <property type="match status" value="1"/>
</dbReference>
<dbReference type="AlphaFoldDB" id="A0A097IHZ4"/>
<gene>
    <name evidence="2" type="ORF">CDOO_11065</name>
</gene>
<evidence type="ECO:0000313" key="3">
    <source>
        <dbReference type="Proteomes" id="UP000029914"/>
    </source>
</evidence>
<evidence type="ECO:0000313" key="2">
    <source>
        <dbReference type="EMBL" id="AIT61749.1"/>
    </source>
</evidence>
<keyword evidence="3" id="KW-1185">Reference proteome</keyword>
<accession>A0A097IHZ4</accession>
<dbReference type="Gene3D" id="1.10.510.10">
    <property type="entry name" value="Transferase(Phosphotransferase) domain 1"/>
    <property type="match status" value="1"/>
</dbReference>
<dbReference type="GO" id="GO:0016301">
    <property type="term" value="F:kinase activity"/>
    <property type="evidence" value="ECO:0007669"/>
    <property type="project" value="UniProtKB-UniRule"/>
</dbReference>
<dbReference type="RefSeq" id="WP_018020551.1">
    <property type="nucleotide sequence ID" value="NZ_AQUX01000001.1"/>
</dbReference>
<protein>
    <submittedName>
        <fullName evidence="2">Fructosamine kinase</fullName>
    </submittedName>
</protein>
<name>A0A097IHZ4_9CORY</name>
<keyword evidence="1 2" id="KW-0418">Kinase</keyword>
<dbReference type="InterPro" id="IPR016477">
    <property type="entry name" value="Fructo-/Ketosamine-3-kinase"/>
</dbReference>
<dbReference type="Pfam" id="PF03881">
    <property type="entry name" value="Fructosamin_kin"/>
    <property type="match status" value="1"/>
</dbReference>
<dbReference type="STRING" id="558173.CDOO_11065"/>
<proteinExistence type="inferred from homology"/>
<dbReference type="Proteomes" id="UP000029914">
    <property type="component" value="Chromosome"/>
</dbReference>